<dbReference type="GO" id="GO:0006080">
    <property type="term" value="P:substituted mannan metabolic process"/>
    <property type="evidence" value="ECO:0007669"/>
    <property type="project" value="InterPro"/>
</dbReference>
<name>W3VFZ9_MOEAP</name>
<dbReference type="PANTHER" id="PTHR40079">
    <property type="entry name" value="MANNAN ENDO-1,4-BETA-MANNOSIDASE E-RELATED"/>
    <property type="match status" value="1"/>
</dbReference>
<dbReference type="PANTHER" id="PTHR40079:SF6">
    <property type="entry name" value="GH26 DOMAIN-CONTAINING PROTEIN"/>
    <property type="match status" value="1"/>
</dbReference>
<reference evidence="1 2" key="1">
    <citation type="journal article" date="2014" name="Genome Announc.">
        <title>Genome sequence of the basidiomycetous fungus Pseudozyma aphidis DSM70725, an efficient producer of biosurfactant mannosylerythritol lipids.</title>
        <authorList>
            <person name="Lorenz S."/>
            <person name="Guenther M."/>
            <person name="Grumaz C."/>
            <person name="Rupp S."/>
            <person name="Zibek S."/>
            <person name="Sohn K."/>
        </authorList>
    </citation>
    <scope>NUCLEOTIDE SEQUENCE [LARGE SCALE GENOMIC DNA]</scope>
    <source>
        <strain evidence="2">ATCC 32657 / CBS 517.83 / DSM 70725 / JCM 10318 / NBRC 10182 / NRRL Y-7954 / St-0401</strain>
    </source>
</reference>
<dbReference type="Proteomes" id="UP000019462">
    <property type="component" value="Unassembled WGS sequence"/>
</dbReference>
<dbReference type="AlphaFoldDB" id="W3VFZ9"/>
<organism evidence="1 2">
    <name type="scientific">Moesziomyces aphidis</name>
    <name type="common">Pseudozyma aphidis</name>
    <dbReference type="NCBI Taxonomy" id="84754"/>
    <lineage>
        <taxon>Eukaryota</taxon>
        <taxon>Fungi</taxon>
        <taxon>Dikarya</taxon>
        <taxon>Basidiomycota</taxon>
        <taxon>Ustilaginomycotina</taxon>
        <taxon>Ustilaginomycetes</taxon>
        <taxon>Ustilaginales</taxon>
        <taxon>Ustilaginaceae</taxon>
        <taxon>Moesziomyces</taxon>
    </lineage>
</organism>
<dbReference type="OrthoDB" id="428177at2759"/>
<dbReference type="HOGENOM" id="CLU_774164_0_0_1"/>
<dbReference type="InterPro" id="IPR000805">
    <property type="entry name" value="Glyco_hydro_26"/>
</dbReference>
<proteinExistence type="predicted"/>
<keyword evidence="2" id="KW-1185">Reference proteome</keyword>
<dbReference type="InterPro" id="IPR017853">
    <property type="entry name" value="GH"/>
</dbReference>
<dbReference type="SUPFAM" id="SSF51445">
    <property type="entry name" value="(Trans)glycosidases"/>
    <property type="match status" value="1"/>
</dbReference>
<dbReference type="GO" id="GO:0016985">
    <property type="term" value="F:mannan endo-1,4-beta-mannosidase activity"/>
    <property type="evidence" value="ECO:0007669"/>
    <property type="project" value="InterPro"/>
</dbReference>
<dbReference type="Gene3D" id="3.20.20.80">
    <property type="entry name" value="Glycosidases"/>
    <property type="match status" value="1"/>
</dbReference>
<protein>
    <recommendedName>
        <fullName evidence="3">GH26 domain-containing protein</fullName>
    </recommendedName>
</protein>
<sequence>MPAHRLSALGVDTISIGFYPDEGDAGGTKTYLSHLNAALSSNWPSPHRAPVINVVGWYAQTYPGEEFTGSQLMPLVQDIKAEYVRCGGAVRMVYEASVMPFQSWTGYTRDNPRKAQEVARVMQALLDASSIDDDFAIAEIRLRFGHEVNYYTRSGLYPPPTGVDQGADFREAFDQVALACRALPGHYSRRIKMFWCPNIASTASRAMAEYERFQPTMEYVGYVGIDYYCPAPGCLDAADFVRKMKPLHDKYASRNRPFILGETGLHFDANEGAGTQAKLKWLRVVTGREARSKLPHLSGVSWFNYEKDRDYRLIYVGPTEAAETAAFAQWLYERMAEEDKTEKRGGKVKKLWKTLMAG</sequence>
<comment type="caution">
    <text evidence="1">The sequence shown here is derived from an EMBL/GenBank/DDBJ whole genome shotgun (WGS) entry which is preliminary data.</text>
</comment>
<gene>
    <name evidence="1" type="ORF">PaG_05435</name>
</gene>
<evidence type="ECO:0000313" key="1">
    <source>
        <dbReference type="EMBL" id="ETS60583.1"/>
    </source>
</evidence>
<dbReference type="EMBL" id="AWNI01000033">
    <property type="protein sequence ID" value="ETS60583.1"/>
    <property type="molecule type" value="Genomic_DNA"/>
</dbReference>
<evidence type="ECO:0000313" key="2">
    <source>
        <dbReference type="Proteomes" id="UP000019462"/>
    </source>
</evidence>
<evidence type="ECO:0008006" key="3">
    <source>
        <dbReference type="Google" id="ProtNLM"/>
    </source>
</evidence>
<accession>W3VFZ9</accession>